<dbReference type="Proteomes" id="UP000748025">
    <property type="component" value="Unassembled WGS sequence"/>
</dbReference>
<evidence type="ECO:0000313" key="1">
    <source>
        <dbReference type="EMBL" id="KAG6018179.1"/>
    </source>
</evidence>
<dbReference type="EMBL" id="SRPW01000058">
    <property type="protein sequence ID" value="KAG6018179.1"/>
    <property type="molecule type" value="Genomic_DNA"/>
</dbReference>
<keyword evidence="2" id="KW-1185">Reference proteome</keyword>
<dbReference type="AlphaFoldDB" id="A0A9P7T3T8"/>
<name>A0A9P7T3T8_9HYPO</name>
<dbReference type="OrthoDB" id="3531694at2759"/>
<comment type="caution">
    <text evidence="1">The sequence shown here is derived from an EMBL/GenBank/DDBJ whole genome shotgun (WGS) entry which is preliminary data.</text>
</comment>
<gene>
    <name evidence="1" type="ORF">E4U43_007262</name>
</gene>
<evidence type="ECO:0000313" key="2">
    <source>
        <dbReference type="Proteomes" id="UP000748025"/>
    </source>
</evidence>
<reference evidence="1" key="1">
    <citation type="journal article" date="2020" name="bioRxiv">
        <title>Whole genome comparisons of ergot fungi reveals the divergence and evolution of species within the genus Claviceps are the result of varying mechanisms driving genome evolution and host range expansion.</title>
        <authorList>
            <person name="Wyka S.A."/>
            <person name="Mondo S.J."/>
            <person name="Liu M."/>
            <person name="Dettman J."/>
            <person name="Nalam V."/>
            <person name="Broders K.D."/>
        </authorList>
    </citation>
    <scope>NUCLEOTIDE SEQUENCE</scope>
    <source>
        <strain evidence="1">CCC 602</strain>
    </source>
</reference>
<accession>A0A9P7T3T8</accession>
<sequence length="161" mass="18030">MTIHRPFDLYLLSQEWFQNRLGRFCPMVKHARFKRSVSTTARNLLKLVGRVTLGDVEKLNGHSGPDWAQKVQRAAESIESEVRRNILMATIPSSWAHSSTSPQGTDVATYKIRGALAHKSHDDPDQEQLVMGLIFFNAAGRKVGSAHVSEDGMVAFRKTRA</sequence>
<organism evidence="1 2">
    <name type="scientific">Claviceps pusilla</name>
    <dbReference type="NCBI Taxonomy" id="123648"/>
    <lineage>
        <taxon>Eukaryota</taxon>
        <taxon>Fungi</taxon>
        <taxon>Dikarya</taxon>
        <taxon>Ascomycota</taxon>
        <taxon>Pezizomycotina</taxon>
        <taxon>Sordariomycetes</taxon>
        <taxon>Hypocreomycetidae</taxon>
        <taxon>Hypocreales</taxon>
        <taxon>Clavicipitaceae</taxon>
        <taxon>Claviceps</taxon>
    </lineage>
</organism>
<proteinExistence type="predicted"/>
<protein>
    <submittedName>
        <fullName evidence="1">Uncharacterized protein</fullName>
    </submittedName>
</protein>